<comment type="similarity">
    <text evidence="1">Belongs to the peptidase A1 family.</text>
</comment>
<feature type="domain" description="Xylanase inhibitor N-terminal" evidence="5">
    <location>
        <begin position="124"/>
        <end position="155"/>
    </location>
</feature>
<keyword evidence="2" id="KW-0645">Protease</keyword>
<dbReference type="GO" id="GO:0008233">
    <property type="term" value="F:peptidase activity"/>
    <property type="evidence" value="ECO:0007669"/>
    <property type="project" value="UniProtKB-KW"/>
</dbReference>
<dbReference type="Pfam" id="PF14543">
    <property type="entry name" value="TAXi_N"/>
    <property type="match status" value="1"/>
</dbReference>
<dbReference type="OMA" id="TSRACNY"/>
<dbReference type="eggNOG" id="KOG1339">
    <property type="taxonomic scope" value="Eukaryota"/>
</dbReference>
<dbReference type="Pfam" id="PF14541">
    <property type="entry name" value="TAXi_C"/>
    <property type="match status" value="1"/>
</dbReference>
<sequence length="340" mass="36673">MPDYIQLREMTMRCMQVMTVLNGVSVCTSKDMPALQLLPYALFLTALLASSAAGHAAASLRAHLTHVDSGRGFTKHQLLRRMAARSLARIDSRCPAPGRGANAHPVTAPVSRGTVGIENMQSEYLVHFGIGTPRPQRVALTLDTGSDFVWTQCFCQGGLALSGCTARDNICFYTYFYGDNSISTGQIVEDTFTFQQAPNDGKVAAGDGSGGTMIDSGLSITKFPRAVFLSIVEEFKAQVPLPSDMVAGMLCFSAPHKKKAPAMPKMTLHLEDADWDLPRENYVLDLDGGDGDDDGTCVVIHAAGESGMTGIGNFQQQNTHVVYDLESNKLVFVPARCDKL</sequence>
<gene>
    <name evidence="6" type="ORF">TRIUR3_04032</name>
</gene>
<dbReference type="STRING" id="4572.M7YLN7"/>
<protein>
    <submittedName>
        <fullName evidence="6">Aspartic proteinase nepenthesin-1</fullName>
    </submittedName>
</protein>
<dbReference type="PANTHER" id="PTHR47967">
    <property type="entry name" value="OS07G0603500 PROTEIN-RELATED"/>
    <property type="match status" value="1"/>
</dbReference>
<name>M7YLN7_TRIUA</name>
<dbReference type="PANTHER" id="PTHR47967:SF35">
    <property type="entry name" value="PEPTIDASE A1 DOMAIN-CONTAINING PROTEIN"/>
    <property type="match status" value="1"/>
</dbReference>
<proteinExistence type="inferred from homology"/>
<dbReference type="EMBL" id="KD251481">
    <property type="protein sequence ID" value="EMS48232.1"/>
    <property type="molecule type" value="Genomic_DNA"/>
</dbReference>
<dbReference type="Gene3D" id="2.40.70.10">
    <property type="entry name" value="Acid Proteases"/>
    <property type="match status" value="2"/>
</dbReference>
<evidence type="ECO:0000259" key="4">
    <source>
        <dbReference type="Pfam" id="PF14541"/>
    </source>
</evidence>
<dbReference type="GO" id="GO:0005576">
    <property type="term" value="C:extracellular region"/>
    <property type="evidence" value="ECO:0007669"/>
    <property type="project" value="TreeGrafter"/>
</dbReference>
<organism evidence="6">
    <name type="scientific">Triticum urartu</name>
    <name type="common">Red wild einkorn</name>
    <name type="synonym">Crithodium urartu</name>
    <dbReference type="NCBI Taxonomy" id="4572"/>
    <lineage>
        <taxon>Eukaryota</taxon>
        <taxon>Viridiplantae</taxon>
        <taxon>Streptophyta</taxon>
        <taxon>Embryophyta</taxon>
        <taxon>Tracheophyta</taxon>
        <taxon>Spermatophyta</taxon>
        <taxon>Magnoliopsida</taxon>
        <taxon>Liliopsida</taxon>
        <taxon>Poales</taxon>
        <taxon>Poaceae</taxon>
        <taxon>BOP clade</taxon>
        <taxon>Pooideae</taxon>
        <taxon>Triticodae</taxon>
        <taxon>Triticeae</taxon>
        <taxon>Triticinae</taxon>
        <taxon>Triticum</taxon>
    </lineage>
</organism>
<dbReference type="AlphaFoldDB" id="M7YLN7"/>
<evidence type="ECO:0000256" key="3">
    <source>
        <dbReference type="ARBA" id="ARBA00022801"/>
    </source>
</evidence>
<accession>M7YLN7</accession>
<reference evidence="6" key="1">
    <citation type="journal article" date="2013" name="Nature">
        <title>Draft genome of the wheat A-genome progenitor Triticum urartu.</title>
        <authorList>
            <person name="Ling H.Q."/>
            <person name="Zhao S."/>
            <person name="Liu D."/>
            <person name="Wang J."/>
            <person name="Sun H."/>
            <person name="Zhang C."/>
            <person name="Fan H."/>
            <person name="Li D."/>
            <person name="Dong L."/>
            <person name="Tao Y."/>
            <person name="Gao C."/>
            <person name="Wu H."/>
            <person name="Li Y."/>
            <person name="Cui Y."/>
            <person name="Guo X."/>
            <person name="Zheng S."/>
            <person name="Wang B."/>
            <person name="Yu K."/>
            <person name="Liang Q."/>
            <person name="Yang W."/>
            <person name="Lou X."/>
            <person name="Chen J."/>
            <person name="Feng M."/>
            <person name="Jian J."/>
            <person name="Zhang X."/>
            <person name="Luo G."/>
            <person name="Jiang Y."/>
            <person name="Liu J."/>
            <person name="Wang Z."/>
            <person name="Sha Y."/>
            <person name="Zhang B."/>
            <person name="Wu H."/>
            <person name="Tang D."/>
            <person name="Shen Q."/>
            <person name="Xue P."/>
            <person name="Zou S."/>
            <person name="Wang X."/>
            <person name="Liu X."/>
            <person name="Wang F."/>
            <person name="Yang Y."/>
            <person name="An X."/>
            <person name="Dong Z."/>
            <person name="Zhang K."/>
            <person name="Zhang X."/>
            <person name="Luo M.C."/>
            <person name="Dvorak J."/>
            <person name="Tong Y."/>
            <person name="Wang J."/>
            <person name="Yang H."/>
            <person name="Li Z."/>
            <person name="Wang D."/>
            <person name="Zhang A."/>
            <person name="Wang J."/>
        </authorList>
    </citation>
    <scope>NUCLEOTIDE SEQUENCE</scope>
</reference>
<evidence type="ECO:0000256" key="2">
    <source>
        <dbReference type="ARBA" id="ARBA00022670"/>
    </source>
</evidence>
<dbReference type="InterPro" id="IPR032861">
    <property type="entry name" value="TAXi_N"/>
</dbReference>
<evidence type="ECO:0000313" key="6">
    <source>
        <dbReference type="EMBL" id="EMS48232.1"/>
    </source>
</evidence>
<dbReference type="InterPro" id="IPR032799">
    <property type="entry name" value="TAXi_C"/>
</dbReference>
<feature type="domain" description="Xylanase inhibitor C-terminal" evidence="4">
    <location>
        <begin position="205"/>
        <end position="333"/>
    </location>
</feature>
<keyword evidence="3" id="KW-0378">Hydrolase</keyword>
<dbReference type="InterPro" id="IPR021109">
    <property type="entry name" value="Peptidase_aspartic_dom_sf"/>
</dbReference>
<dbReference type="GO" id="GO:0006508">
    <property type="term" value="P:proteolysis"/>
    <property type="evidence" value="ECO:0007669"/>
    <property type="project" value="UniProtKB-KW"/>
</dbReference>
<dbReference type="SUPFAM" id="SSF50630">
    <property type="entry name" value="Acid proteases"/>
    <property type="match status" value="1"/>
</dbReference>
<evidence type="ECO:0000259" key="5">
    <source>
        <dbReference type="Pfam" id="PF14543"/>
    </source>
</evidence>
<evidence type="ECO:0000256" key="1">
    <source>
        <dbReference type="ARBA" id="ARBA00007447"/>
    </source>
</evidence>
<dbReference type="InterPro" id="IPR051708">
    <property type="entry name" value="Plant_Aspart_Prot_A1"/>
</dbReference>